<evidence type="ECO:0000313" key="4">
    <source>
        <dbReference type="Proteomes" id="UP000595610"/>
    </source>
</evidence>
<comment type="similarity">
    <text evidence="1">Belongs to the short-chain dehydrogenases/reductases (SDR) family.</text>
</comment>
<evidence type="ECO:0000256" key="1">
    <source>
        <dbReference type="ARBA" id="ARBA00006484"/>
    </source>
</evidence>
<proteinExistence type="inferred from homology"/>
<dbReference type="PANTHER" id="PTHR24321:SF8">
    <property type="entry name" value="ESTRADIOL 17-BETA-DEHYDROGENASE 8-RELATED"/>
    <property type="match status" value="1"/>
</dbReference>
<dbReference type="InterPro" id="IPR002347">
    <property type="entry name" value="SDR_fam"/>
</dbReference>
<dbReference type="FunFam" id="3.40.50.720:FF:000084">
    <property type="entry name" value="Short-chain dehydrogenase reductase"/>
    <property type="match status" value="1"/>
</dbReference>
<keyword evidence="4" id="KW-1185">Reference proteome</keyword>
<dbReference type="Proteomes" id="UP000595610">
    <property type="component" value="Chromosome 1"/>
</dbReference>
<dbReference type="RefSeq" id="WP_042323382.1">
    <property type="nucleotide sequence ID" value="NZ_CP066075.1"/>
</dbReference>
<reference evidence="3 4" key="1">
    <citation type="submission" date="2020-12" db="EMBL/GenBank/DDBJ databases">
        <title>FDA dAtabase for Regulatory Grade micrObial Sequences (FDA-ARGOS): Supporting development and validation of Infectious Disease Dx tests.</title>
        <authorList>
            <person name="Nelson B."/>
            <person name="Plummer A."/>
            <person name="Tallon L."/>
            <person name="Sadzewicz L."/>
            <person name="Zhao X."/>
            <person name="Boylan J."/>
            <person name="Ott S."/>
            <person name="Bowen H."/>
            <person name="Vavikolanu K."/>
            <person name="Mehta A."/>
            <person name="Aluvathingal J."/>
            <person name="Nadendla S."/>
            <person name="Myers T."/>
            <person name="Yan Y."/>
            <person name="Sichtig H."/>
        </authorList>
    </citation>
    <scope>NUCLEOTIDE SEQUENCE [LARGE SCALE GENOMIC DNA]</scope>
    <source>
        <strain evidence="3 4">FDAARGOS_1049</strain>
    </source>
</reference>
<dbReference type="PANTHER" id="PTHR24321">
    <property type="entry name" value="DEHYDROGENASES, SHORT CHAIN"/>
    <property type="match status" value="1"/>
</dbReference>
<dbReference type="InterPro" id="IPR020904">
    <property type="entry name" value="Sc_DH/Rdtase_CS"/>
</dbReference>
<evidence type="ECO:0000313" key="3">
    <source>
        <dbReference type="EMBL" id="QQC64583.1"/>
    </source>
</evidence>
<dbReference type="KEGG" id="pgis:I6I06_03620"/>
<dbReference type="AlphaFoldDB" id="A0A7T4N3J6"/>
<dbReference type="GO" id="GO:0016491">
    <property type="term" value="F:oxidoreductase activity"/>
    <property type="evidence" value="ECO:0007669"/>
    <property type="project" value="UniProtKB-KW"/>
</dbReference>
<dbReference type="PROSITE" id="PS00061">
    <property type="entry name" value="ADH_SHORT"/>
    <property type="match status" value="1"/>
</dbReference>
<dbReference type="NCBIfam" id="NF005559">
    <property type="entry name" value="PRK07231.1"/>
    <property type="match status" value="1"/>
</dbReference>
<dbReference type="NCBIfam" id="NF009466">
    <property type="entry name" value="PRK12826.1-2"/>
    <property type="match status" value="1"/>
</dbReference>
<dbReference type="EMBL" id="CP066075">
    <property type="protein sequence ID" value="QQC64583.1"/>
    <property type="molecule type" value="Genomic_DNA"/>
</dbReference>
<dbReference type="Pfam" id="PF13561">
    <property type="entry name" value="adh_short_C2"/>
    <property type="match status" value="1"/>
</dbReference>
<dbReference type="Gene3D" id="3.40.50.720">
    <property type="entry name" value="NAD(P)-binding Rossmann-like Domain"/>
    <property type="match status" value="1"/>
</dbReference>
<dbReference type="PRINTS" id="PR00081">
    <property type="entry name" value="GDHRDH"/>
</dbReference>
<organism evidence="3 4">
    <name type="scientific">Paraburkholderia ginsengisoli</name>
    <dbReference type="NCBI Taxonomy" id="311231"/>
    <lineage>
        <taxon>Bacteria</taxon>
        <taxon>Pseudomonadati</taxon>
        <taxon>Pseudomonadota</taxon>
        <taxon>Betaproteobacteria</taxon>
        <taxon>Burkholderiales</taxon>
        <taxon>Burkholderiaceae</taxon>
        <taxon>Paraburkholderia</taxon>
    </lineage>
</organism>
<gene>
    <name evidence="3" type="ORF">I6I06_03620</name>
</gene>
<name>A0A7T4N3J6_9BURK</name>
<dbReference type="InterPro" id="IPR036291">
    <property type="entry name" value="NAD(P)-bd_dom_sf"/>
</dbReference>
<sequence>MIDQTRRVALVTGGANGIGWATAQRFALDGYRVVIADMDADRARERTQALDGADTGMHVGIRADVAVEADVRALIDTCVERFGRLDVLVNNAGNSDQPHPTIEQNVDAFDRLLGIHVRGTFLACREAARVMLAQRSGAIVNLGSIAGLAGIPARNAYGAAKAGIVAMTRSLACEWARDGIRVNAVAPGYVATELVETLKRNGQMNLQAIERRTPMGRLAQPDEIARAISFLASDAASYITGTVLSVDGGWHAYGAAGD</sequence>
<protein>
    <submittedName>
        <fullName evidence="3">SDR family oxidoreductase</fullName>
    </submittedName>
</protein>
<evidence type="ECO:0000256" key="2">
    <source>
        <dbReference type="ARBA" id="ARBA00023002"/>
    </source>
</evidence>
<dbReference type="CDD" id="cd05233">
    <property type="entry name" value="SDR_c"/>
    <property type="match status" value="1"/>
</dbReference>
<accession>A0A7T4N3J6</accession>
<dbReference type="PRINTS" id="PR00080">
    <property type="entry name" value="SDRFAMILY"/>
</dbReference>
<dbReference type="SUPFAM" id="SSF51735">
    <property type="entry name" value="NAD(P)-binding Rossmann-fold domains"/>
    <property type="match status" value="1"/>
</dbReference>
<keyword evidence="2" id="KW-0560">Oxidoreductase</keyword>